<accession>A0AAD6V328</accession>
<comment type="caution">
    <text evidence="1">The sequence shown here is derived from an EMBL/GenBank/DDBJ whole genome shotgun (WGS) entry which is preliminary data.</text>
</comment>
<gene>
    <name evidence="1" type="ORF">GGX14DRAFT_320544</name>
</gene>
<evidence type="ECO:0000313" key="2">
    <source>
        <dbReference type="Proteomes" id="UP001219525"/>
    </source>
</evidence>
<organism evidence="1 2">
    <name type="scientific">Mycena pura</name>
    <dbReference type="NCBI Taxonomy" id="153505"/>
    <lineage>
        <taxon>Eukaryota</taxon>
        <taxon>Fungi</taxon>
        <taxon>Dikarya</taxon>
        <taxon>Basidiomycota</taxon>
        <taxon>Agaricomycotina</taxon>
        <taxon>Agaricomycetes</taxon>
        <taxon>Agaricomycetidae</taxon>
        <taxon>Agaricales</taxon>
        <taxon>Marasmiineae</taxon>
        <taxon>Mycenaceae</taxon>
        <taxon>Mycena</taxon>
    </lineage>
</organism>
<dbReference type="Proteomes" id="UP001219525">
    <property type="component" value="Unassembled WGS sequence"/>
</dbReference>
<reference evidence="1" key="1">
    <citation type="submission" date="2023-03" db="EMBL/GenBank/DDBJ databases">
        <title>Massive genome expansion in bonnet fungi (Mycena s.s.) driven by repeated elements and novel gene families across ecological guilds.</title>
        <authorList>
            <consortium name="Lawrence Berkeley National Laboratory"/>
            <person name="Harder C.B."/>
            <person name="Miyauchi S."/>
            <person name="Viragh M."/>
            <person name="Kuo A."/>
            <person name="Thoen E."/>
            <person name="Andreopoulos B."/>
            <person name="Lu D."/>
            <person name="Skrede I."/>
            <person name="Drula E."/>
            <person name="Henrissat B."/>
            <person name="Morin E."/>
            <person name="Kohler A."/>
            <person name="Barry K."/>
            <person name="LaButti K."/>
            <person name="Morin E."/>
            <person name="Salamov A."/>
            <person name="Lipzen A."/>
            <person name="Mereny Z."/>
            <person name="Hegedus B."/>
            <person name="Baldrian P."/>
            <person name="Stursova M."/>
            <person name="Weitz H."/>
            <person name="Taylor A."/>
            <person name="Grigoriev I.V."/>
            <person name="Nagy L.G."/>
            <person name="Martin F."/>
            <person name="Kauserud H."/>
        </authorList>
    </citation>
    <scope>NUCLEOTIDE SEQUENCE</scope>
    <source>
        <strain evidence="1">9144</strain>
    </source>
</reference>
<feature type="non-terminal residue" evidence="1">
    <location>
        <position position="320"/>
    </location>
</feature>
<proteinExistence type="predicted"/>
<feature type="non-terminal residue" evidence="1">
    <location>
        <position position="1"/>
    </location>
</feature>
<name>A0AAD6V328_9AGAR</name>
<protein>
    <submittedName>
        <fullName evidence="1">Uncharacterized protein</fullName>
    </submittedName>
</protein>
<dbReference type="EMBL" id="JARJCW010000060">
    <property type="protein sequence ID" value="KAJ7201176.1"/>
    <property type="molecule type" value="Genomic_DNA"/>
</dbReference>
<dbReference type="AlphaFoldDB" id="A0AAD6V328"/>
<evidence type="ECO:0000313" key="1">
    <source>
        <dbReference type="EMBL" id="KAJ7201176.1"/>
    </source>
</evidence>
<sequence>ICNCKGVENMHRTDLHDPAWTRRDVQELRRWAYAWKNATSQAEWDKIFMEHGVRWSELWRLPYWDPMRMGVVDTMHCILEGLIHYHCRKVLRIDAVVAKMKDSAGIAFEHDWVDYDARDCPADFLLKNPEAETHHIHRIQNKLVISLCDDDEDEDGSDAEDVPMPDVPDGNEPLGITEDQLFKALHRNNLTPLRWVAFSLGLDLRDAQTKADYCMKLLAWRRTKPRSGDINTFSPKTINLGHIKFIQRVISGTEKPSWVNSVPHNYGESNAGTIKADEWRTLSTLYLPIALVLLWGDRPMDQQSARFMGLLDHTMALFTA</sequence>
<keyword evidence="2" id="KW-1185">Reference proteome</keyword>